<keyword evidence="3" id="KW-1185">Reference proteome</keyword>
<sequence length="64" mass="7290">MVRLGKETEAGVSGRRGKVSARSVVPSRLGDELAHWHIFLKSKVLFPPHFFRRGSSCAERDFHR</sequence>
<evidence type="ECO:0000256" key="1">
    <source>
        <dbReference type="SAM" id="MobiDB-lite"/>
    </source>
</evidence>
<protein>
    <submittedName>
        <fullName evidence="2">Uncharacterized protein</fullName>
    </submittedName>
</protein>
<dbReference type="AlphaFoldDB" id="A0A8H8A2H1"/>
<feature type="region of interest" description="Disordered" evidence="1">
    <location>
        <begin position="1"/>
        <end position="21"/>
    </location>
</feature>
<evidence type="ECO:0000313" key="2">
    <source>
        <dbReference type="EMBL" id="KAG5463726.1"/>
    </source>
</evidence>
<evidence type="ECO:0000313" key="3">
    <source>
        <dbReference type="Proteomes" id="UP000673691"/>
    </source>
</evidence>
<proteinExistence type="predicted"/>
<comment type="caution">
    <text evidence="2">The sequence shown here is derived from an EMBL/GenBank/DDBJ whole genome shotgun (WGS) entry which is preliminary data.</text>
</comment>
<reference evidence="2 3" key="1">
    <citation type="journal article" name="Sci. Rep.">
        <title>Genome-scale phylogenetic analyses confirm Olpidium as the closest living zoosporic fungus to the non-flagellated, terrestrial fungi.</title>
        <authorList>
            <person name="Chang Y."/>
            <person name="Rochon D."/>
            <person name="Sekimoto S."/>
            <person name="Wang Y."/>
            <person name="Chovatia M."/>
            <person name="Sandor L."/>
            <person name="Salamov A."/>
            <person name="Grigoriev I.V."/>
            <person name="Stajich J.E."/>
            <person name="Spatafora J.W."/>
        </authorList>
    </citation>
    <scope>NUCLEOTIDE SEQUENCE [LARGE SCALE GENOMIC DNA]</scope>
    <source>
        <strain evidence="2">S191</strain>
    </source>
</reference>
<dbReference type="EMBL" id="JAEFCI010000175">
    <property type="protein sequence ID" value="KAG5463726.1"/>
    <property type="molecule type" value="Genomic_DNA"/>
</dbReference>
<accession>A0A8H8A2H1</accession>
<dbReference type="Proteomes" id="UP000673691">
    <property type="component" value="Unassembled WGS sequence"/>
</dbReference>
<name>A0A8H8A2H1_9FUNG</name>
<gene>
    <name evidence="2" type="ORF">BJ554DRAFT_3803</name>
</gene>
<organism evidence="2 3">
    <name type="scientific">Olpidium bornovanus</name>
    <dbReference type="NCBI Taxonomy" id="278681"/>
    <lineage>
        <taxon>Eukaryota</taxon>
        <taxon>Fungi</taxon>
        <taxon>Fungi incertae sedis</taxon>
        <taxon>Olpidiomycota</taxon>
        <taxon>Olpidiomycotina</taxon>
        <taxon>Olpidiomycetes</taxon>
        <taxon>Olpidiales</taxon>
        <taxon>Olpidiaceae</taxon>
        <taxon>Olpidium</taxon>
    </lineage>
</organism>